<accession>C1MYT3</accession>
<dbReference type="AlphaFoldDB" id="C1MYT3"/>
<evidence type="ECO:0000256" key="11">
    <source>
        <dbReference type="ARBA" id="ARBA00025638"/>
    </source>
</evidence>
<keyword evidence="15" id="KW-1185">Reference proteome</keyword>
<gene>
    <name evidence="14" type="ORF">MICPUCDRAFT_60474</name>
</gene>
<name>C1MYT3_MICPC</name>
<evidence type="ECO:0000256" key="7">
    <source>
        <dbReference type="ARBA" id="ARBA00022927"/>
    </source>
</evidence>
<dbReference type="Proteomes" id="UP000001876">
    <property type="component" value="Unassembled WGS sequence"/>
</dbReference>
<evidence type="ECO:0000256" key="4">
    <source>
        <dbReference type="ARBA" id="ARBA00015435"/>
    </source>
</evidence>
<dbReference type="InterPro" id="IPR004692">
    <property type="entry name" value="SecG"/>
</dbReference>
<keyword evidence="5" id="KW-0813">Transport</keyword>
<comment type="function">
    <text evidence="11">Involved in protein export. Participates in an early event of protein translocation across the chloroplast thylakoid membrane.</text>
</comment>
<feature type="transmembrane region" description="Helical" evidence="13">
    <location>
        <begin position="165"/>
        <end position="183"/>
    </location>
</feature>
<evidence type="ECO:0000256" key="2">
    <source>
        <dbReference type="ARBA" id="ARBA00008445"/>
    </source>
</evidence>
<dbReference type="GeneID" id="9686278"/>
<evidence type="ECO:0000313" key="15">
    <source>
        <dbReference type="Proteomes" id="UP000001876"/>
    </source>
</evidence>
<feature type="compositionally biased region" description="Low complexity" evidence="12">
    <location>
        <begin position="8"/>
        <end position="48"/>
    </location>
</feature>
<comment type="subcellular location">
    <subcellularLocation>
        <location evidence="1">Membrane</location>
        <topology evidence="1">Multi-pass membrane protein</topology>
    </subcellularLocation>
</comment>
<organism evidence="15">
    <name type="scientific">Micromonas pusilla (strain CCMP1545)</name>
    <name type="common">Picoplanktonic green alga</name>
    <dbReference type="NCBI Taxonomy" id="564608"/>
    <lineage>
        <taxon>Eukaryota</taxon>
        <taxon>Viridiplantae</taxon>
        <taxon>Chlorophyta</taxon>
        <taxon>Mamiellophyceae</taxon>
        <taxon>Mamiellales</taxon>
        <taxon>Mamiellaceae</taxon>
        <taxon>Micromonas</taxon>
    </lineage>
</organism>
<evidence type="ECO:0000256" key="3">
    <source>
        <dbReference type="ARBA" id="ARBA00013657"/>
    </source>
</evidence>
<comment type="similarity">
    <text evidence="2">Belongs to the SecG family.</text>
</comment>
<sequence>MSTSSTISTRAVASRAVRGRARATTAARATATSRATRSSTTTSTTTTRAEARERRAAAATATVAAAATALPAAPAFAHAANELAQARVPPRRLSPPRRAASPTRLDHIVIITAANGPLESARLLVAIASIALILFQGPKGDGVVNSLNENRVFGSASEAKSAVDYVTAGLIGSFIVLSAILAANQ</sequence>
<feature type="region of interest" description="Disordered" evidence="12">
    <location>
        <begin position="1"/>
        <end position="57"/>
    </location>
</feature>
<evidence type="ECO:0000256" key="5">
    <source>
        <dbReference type="ARBA" id="ARBA00022448"/>
    </source>
</evidence>
<dbReference type="RefSeq" id="XP_003061094.1">
    <property type="nucleotide sequence ID" value="XM_003061048.1"/>
</dbReference>
<evidence type="ECO:0000313" key="14">
    <source>
        <dbReference type="EMBL" id="EEH54744.1"/>
    </source>
</evidence>
<keyword evidence="9" id="KW-0811">Translocation</keyword>
<evidence type="ECO:0000256" key="9">
    <source>
        <dbReference type="ARBA" id="ARBA00023010"/>
    </source>
</evidence>
<proteinExistence type="inferred from homology"/>
<keyword evidence="10 13" id="KW-0472">Membrane</keyword>
<keyword evidence="8 13" id="KW-1133">Transmembrane helix</keyword>
<dbReference type="OrthoDB" id="497503at2759"/>
<evidence type="ECO:0000256" key="1">
    <source>
        <dbReference type="ARBA" id="ARBA00004141"/>
    </source>
</evidence>
<evidence type="ECO:0000256" key="8">
    <source>
        <dbReference type="ARBA" id="ARBA00022989"/>
    </source>
</evidence>
<keyword evidence="7" id="KW-0653">Protein transport</keyword>
<dbReference type="Pfam" id="PF03840">
    <property type="entry name" value="SecG"/>
    <property type="match status" value="1"/>
</dbReference>
<protein>
    <recommendedName>
        <fullName evidence="4">Probable protein-export membrane protein SecG</fullName>
    </recommendedName>
    <alternativeName>
        <fullName evidence="3">Probable protein-export membrane protein secG</fullName>
    </alternativeName>
</protein>
<dbReference type="EMBL" id="GG663743">
    <property type="protein sequence ID" value="EEH54744.1"/>
    <property type="molecule type" value="Genomic_DNA"/>
</dbReference>
<evidence type="ECO:0000256" key="6">
    <source>
        <dbReference type="ARBA" id="ARBA00022692"/>
    </source>
</evidence>
<dbReference type="KEGG" id="mpp:MICPUCDRAFT_60474"/>
<reference evidence="14 15" key="1">
    <citation type="journal article" date="2009" name="Science">
        <title>Green evolution and dynamic adaptations revealed by genomes of the marine picoeukaryotes Micromonas.</title>
        <authorList>
            <person name="Worden A.Z."/>
            <person name="Lee J.H."/>
            <person name="Mock T."/>
            <person name="Rouze P."/>
            <person name="Simmons M.P."/>
            <person name="Aerts A.L."/>
            <person name="Allen A.E."/>
            <person name="Cuvelier M.L."/>
            <person name="Derelle E."/>
            <person name="Everett M.V."/>
            <person name="Foulon E."/>
            <person name="Grimwood J."/>
            <person name="Gundlach H."/>
            <person name="Henrissat B."/>
            <person name="Napoli C."/>
            <person name="McDonald S.M."/>
            <person name="Parker M.S."/>
            <person name="Rombauts S."/>
            <person name="Salamov A."/>
            <person name="Von Dassow P."/>
            <person name="Badger J.H."/>
            <person name="Coutinho P.M."/>
            <person name="Demir E."/>
            <person name="Dubchak I."/>
            <person name="Gentemann C."/>
            <person name="Eikrem W."/>
            <person name="Gready J.E."/>
            <person name="John U."/>
            <person name="Lanier W."/>
            <person name="Lindquist E.A."/>
            <person name="Lucas S."/>
            <person name="Mayer K.F."/>
            <person name="Moreau H."/>
            <person name="Not F."/>
            <person name="Otillar R."/>
            <person name="Panaud O."/>
            <person name="Pangilinan J."/>
            <person name="Paulsen I."/>
            <person name="Piegu B."/>
            <person name="Poliakov A."/>
            <person name="Robbens S."/>
            <person name="Schmutz J."/>
            <person name="Toulza E."/>
            <person name="Wyss T."/>
            <person name="Zelensky A."/>
            <person name="Zhou K."/>
            <person name="Armbrust E.V."/>
            <person name="Bhattacharya D."/>
            <person name="Goodenough U.W."/>
            <person name="Van de Peer Y."/>
            <person name="Grigoriev I.V."/>
        </authorList>
    </citation>
    <scope>NUCLEOTIDE SEQUENCE [LARGE SCALE GENOMIC DNA]</scope>
    <source>
        <strain evidence="14 15">CCMP1545</strain>
    </source>
</reference>
<keyword evidence="6 13" id="KW-0812">Transmembrane</keyword>
<evidence type="ECO:0000256" key="10">
    <source>
        <dbReference type="ARBA" id="ARBA00023136"/>
    </source>
</evidence>
<evidence type="ECO:0000256" key="13">
    <source>
        <dbReference type="SAM" id="Phobius"/>
    </source>
</evidence>
<evidence type="ECO:0000256" key="12">
    <source>
        <dbReference type="SAM" id="MobiDB-lite"/>
    </source>
</evidence>